<protein>
    <recommendedName>
        <fullName evidence="2">AT-hook motif nuclear-localized protein</fullName>
    </recommendedName>
</protein>
<comment type="function">
    <text evidence="1 2">Transcription factor that specifically binds AT-rich DNA sequences related to the nuclear matrix attachment regions (MARs).</text>
</comment>
<feature type="region of interest" description="Disordered" evidence="3">
    <location>
        <begin position="312"/>
        <end position="368"/>
    </location>
</feature>
<dbReference type="AlphaFoldDB" id="A0A8T2UUD1"/>
<organism evidence="5 6">
    <name type="scientific">Ceratopteris richardii</name>
    <name type="common">Triangle waterfern</name>
    <dbReference type="NCBI Taxonomy" id="49495"/>
    <lineage>
        <taxon>Eukaryota</taxon>
        <taxon>Viridiplantae</taxon>
        <taxon>Streptophyta</taxon>
        <taxon>Embryophyta</taxon>
        <taxon>Tracheophyta</taxon>
        <taxon>Polypodiopsida</taxon>
        <taxon>Polypodiidae</taxon>
        <taxon>Polypodiales</taxon>
        <taxon>Pteridineae</taxon>
        <taxon>Pteridaceae</taxon>
        <taxon>Parkerioideae</taxon>
        <taxon>Ceratopteris</taxon>
    </lineage>
</organism>
<keyword evidence="6" id="KW-1185">Reference proteome</keyword>
<feature type="region of interest" description="Disordered" evidence="3">
    <location>
        <begin position="394"/>
        <end position="417"/>
    </location>
</feature>
<dbReference type="PROSITE" id="PS51742">
    <property type="entry name" value="PPC"/>
    <property type="match status" value="1"/>
</dbReference>
<evidence type="ECO:0000256" key="1">
    <source>
        <dbReference type="ARBA" id="ARBA00003687"/>
    </source>
</evidence>
<sequence>MEGKYRDMGLPAGLVTSTAATTTASALNGNISPCIPTNYGNSEPAVIARPEVAIPVPNIEMTPSSHGVPFPANRAPNSSPYFKSPSSPFILSMSSAIVPISTGGFTFMNSSPQSGFESMKKKRGRPRKYGSDGSLALTVAPISSFSPSPSSPSHKRGRGRPPGSGKNQQLAALGELMLGSIGAGFTPHAITIATGEDIASRIMSFSQQGPRGICILAANGAISSVTLRQPSISGGIVTYEGRFEILSLSGSFLLTDLGGTRTRTGSLSVSLAGPDGRVVGGGIAGVLIAASPVQVVVGSFLCNSKKAVPKNVKTQGSAGLPKPMDSSPMEVSLSMNVGQPGSSVPVAEAESKAMVEDQTSTMSKGPVHISNASHDIAASNTHDKDILPAQSDCSHLLSGETKPSAATPLPNQGGISL</sequence>
<dbReference type="Pfam" id="PF03479">
    <property type="entry name" value="PCC"/>
    <property type="match status" value="1"/>
</dbReference>
<evidence type="ECO:0000259" key="4">
    <source>
        <dbReference type="PROSITE" id="PS51742"/>
    </source>
</evidence>
<keyword evidence="2" id="KW-0539">Nucleus</keyword>
<dbReference type="EMBL" id="CM035409">
    <property type="protein sequence ID" value="KAH7438358.1"/>
    <property type="molecule type" value="Genomic_DNA"/>
</dbReference>
<dbReference type="SMART" id="SM00384">
    <property type="entry name" value="AT_hook"/>
    <property type="match status" value="2"/>
</dbReference>
<dbReference type="InterPro" id="IPR017956">
    <property type="entry name" value="AT_hook_DNA-bd_motif"/>
</dbReference>
<dbReference type="Gene3D" id="3.30.1330.80">
    <property type="entry name" value="Hypothetical protein, similar to alpha- acetolactate decarboxylase, domain 2"/>
    <property type="match status" value="1"/>
</dbReference>
<dbReference type="GO" id="GO:0005634">
    <property type="term" value="C:nucleus"/>
    <property type="evidence" value="ECO:0007669"/>
    <property type="project" value="UniProtKB-SubCell"/>
</dbReference>
<dbReference type="Proteomes" id="UP000825935">
    <property type="component" value="Chromosome 4"/>
</dbReference>
<proteinExistence type="predicted"/>
<feature type="region of interest" description="Disordered" evidence="3">
    <location>
        <begin position="109"/>
        <end position="167"/>
    </location>
</feature>
<evidence type="ECO:0000256" key="3">
    <source>
        <dbReference type="SAM" id="MobiDB-lite"/>
    </source>
</evidence>
<dbReference type="PANTHER" id="PTHR31500">
    <property type="entry name" value="AT-HOOK MOTIF NUCLEAR-LOCALIZED PROTEIN 9"/>
    <property type="match status" value="1"/>
</dbReference>
<accession>A0A8T2UUD1</accession>
<feature type="domain" description="PPC" evidence="4">
    <location>
        <begin position="182"/>
        <end position="322"/>
    </location>
</feature>
<evidence type="ECO:0000313" key="6">
    <source>
        <dbReference type="Proteomes" id="UP000825935"/>
    </source>
</evidence>
<feature type="compositionally biased region" description="Polar residues" evidence="3">
    <location>
        <begin position="333"/>
        <end position="342"/>
    </location>
</feature>
<dbReference type="EMBL" id="CM035409">
    <property type="protein sequence ID" value="KAH7438357.1"/>
    <property type="molecule type" value="Genomic_DNA"/>
</dbReference>
<reference evidence="5" key="1">
    <citation type="submission" date="2021-08" db="EMBL/GenBank/DDBJ databases">
        <title>WGS assembly of Ceratopteris richardii.</title>
        <authorList>
            <person name="Marchant D.B."/>
            <person name="Chen G."/>
            <person name="Jenkins J."/>
            <person name="Shu S."/>
            <person name="Leebens-Mack J."/>
            <person name="Grimwood J."/>
            <person name="Schmutz J."/>
            <person name="Soltis P."/>
            <person name="Soltis D."/>
            <person name="Chen Z.-H."/>
        </authorList>
    </citation>
    <scope>NUCLEOTIDE SEQUENCE</scope>
    <source>
        <strain evidence="5">Whitten #5841</strain>
        <tissue evidence="5">Leaf</tissue>
    </source>
</reference>
<dbReference type="InterPro" id="IPR039605">
    <property type="entry name" value="AHL"/>
</dbReference>
<comment type="caution">
    <text evidence="5">The sequence shown here is derived from an EMBL/GenBank/DDBJ whole genome shotgun (WGS) entry which is preliminary data.</text>
</comment>
<gene>
    <name evidence="5" type="ORF">KP509_04G012000</name>
</gene>
<feature type="compositionally biased region" description="Low complexity" evidence="3">
    <location>
        <begin position="141"/>
        <end position="152"/>
    </location>
</feature>
<keyword evidence="2" id="KW-0805">Transcription regulation</keyword>
<name>A0A8T2UUD1_CERRI</name>
<dbReference type="PANTHER" id="PTHR31500:SF57">
    <property type="entry name" value="AT-HOOK MOTIF NUCLEAR-LOCALIZED PROTEIN 10"/>
    <property type="match status" value="1"/>
</dbReference>
<evidence type="ECO:0000256" key="2">
    <source>
        <dbReference type="RuleBase" id="RU367031"/>
    </source>
</evidence>
<dbReference type="CDD" id="cd11378">
    <property type="entry name" value="DUF296"/>
    <property type="match status" value="1"/>
</dbReference>
<dbReference type="OrthoDB" id="2014829at2759"/>
<dbReference type="GO" id="GO:0003680">
    <property type="term" value="F:minor groove of adenine-thymine-rich DNA binding"/>
    <property type="evidence" value="ECO:0007669"/>
    <property type="project" value="UniProtKB-UniRule"/>
</dbReference>
<evidence type="ECO:0000313" key="5">
    <source>
        <dbReference type="EMBL" id="KAH7438358.1"/>
    </source>
</evidence>
<keyword evidence="2" id="KW-0804">Transcription</keyword>
<dbReference type="SUPFAM" id="SSF117856">
    <property type="entry name" value="AF0104/ALDC/Ptd012-like"/>
    <property type="match status" value="1"/>
</dbReference>
<comment type="domain">
    <text evidence="2">The PPC domain mediates interactions between AHL proteins.</text>
</comment>
<keyword evidence="2" id="KW-0238">DNA-binding</keyword>
<comment type="subcellular location">
    <subcellularLocation>
        <location evidence="2">Nucleus</location>
    </subcellularLocation>
</comment>
<dbReference type="InterPro" id="IPR005175">
    <property type="entry name" value="PPC_dom"/>
</dbReference>